<evidence type="ECO:0000256" key="2">
    <source>
        <dbReference type="SAM" id="Phobius"/>
    </source>
</evidence>
<dbReference type="RefSeq" id="WP_014555339.1">
    <property type="nucleotide sequence ID" value="NC_017459.1"/>
</dbReference>
<feature type="compositionally biased region" description="Low complexity" evidence="1">
    <location>
        <begin position="20"/>
        <end position="35"/>
    </location>
</feature>
<dbReference type="Proteomes" id="UP000007954">
    <property type="component" value="Chromosome"/>
</dbReference>
<reference evidence="3 4" key="1">
    <citation type="journal article" date="2011" name="PLoS ONE">
        <title>Haloquadratum walsbyi: limited diversity in a global pond.</title>
        <authorList>
            <person name="Dyall-Smith M."/>
            <person name="Pfeiffer F."/>
            <person name="Klee K."/>
            <person name="Palm P."/>
            <person name="Gross K."/>
            <person name="Schuster S.C."/>
            <person name="Rampp M."/>
            <person name="Oesterhelt D."/>
        </authorList>
    </citation>
    <scope>NUCLEOTIDE SEQUENCE [LARGE SCALE GENOMIC DNA]</scope>
    <source>
        <strain evidence="4">DSM 16854 / JCM 12705 / C23</strain>
    </source>
</reference>
<evidence type="ECO:0000256" key="1">
    <source>
        <dbReference type="SAM" id="MobiDB-lite"/>
    </source>
</evidence>
<feature type="transmembrane region" description="Helical" evidence="2">
    <location>
        <begin position="526"/>
        <end position="546"/>
    </location>
</feature>
<name>G0LK67_HALWC</name>
<sequence length="1096" mass="117374">MSTSHPYTRPHASIESSETSQACPQSQSQSGQQMQTGPPRQREDDTDTQVWMIARRVCILIIVAVCVFAVGGVAFDWVGTASAASIDVSVNNNSGEVTVTPSGFEINGTEPVNVTVAGQTVIDNKPTSFNQSQSITFNIRNISNDRNLNLKSANITLTVVNQNKTGSTNADLRYVKKGDGTPQITSDGIKIPSSTVIGVPEAEVPIQISQNGLSQTIIGEYRSDERAIVVRQKAFLDTGVALTSNIDVRVLPDGSTQQYTITTEQNPRPEITGSKSAQQQSISHPLITPGKEYTLTVQTKNPDGTYTQTQEVTDTQSLTVPGQVRFANTLSITIEQKNGAVRNIVYDGRGSPNDVINIQSQRQTATWNTSTDQIIVDGGSEVSGQATLWIAQNDSYTQYSVTSMSSGINASGYPIPENESVLLVDEDGTIWNVNIASGSSGEGASQISGGQSPDDSSEGLIATILGGDNPVLLVLSGVLGVVVLGGASVVRRTQSLPRATSIGVGIAAVVFILLFSWWAYSNDSLVLTVLTTLLVSVAVTAGWGELRTTSLAEDDIGAAMLSIIGGCLVVLIISLAAIVIDLGNIQNSLYGLVYGLITSSMIITYLSVETGAEPAGQTTTSSYKTGTLRIQLRDATGTPIEREVDVTIKPQSSSASNSKLISVSGGSETISMRQGHVQATAVVNGQQKQAKASVDGTESRITLRFDGQQLAVKTIDQSGSQDPSPIAGAKITAEVTDNSQKQSYRGQTDQRGQWRQQVPLSVSEVDITADHDQYEKTTQTVAVGEGQAQVDIQMRQLIGEIHATITIGDEPVSTVPIIAIREETGNKAVLDPDTNGSVIFKNTPVGSYTVKPDLSEYDNAFTESKREIRVIDGETEQIELPVSFDYRLPSELSNRRRQLERRVDEIGSIERRDSAIPLYYASVLAKALRSVERIPSSGYELLTAGGNARPDAVAESLLDAIETSADTVESVMTSKRNVDLFSACSNMAEVSVTWRGSVDISRITSLAREDIGQQRSVVNEQIGEVDEAVSSAVGDVAEVAPAREMVESVTTMVRDQNTTDQVESAAFVAVAEALLNAVEELFEHDPLRERMERTVY</sequence>
<keyword evidence="2" id="KW-0812">Transmembrane</keyword>
<feature type="region of interest" description="Disordered" evidence="1">
    <location>
        <begin position="734"/>
        <end position="756"/>
    </location>
</feature>
<dbReference type="Gene3D" id="2.60.40.1120">
    <property type="entry name" value="Carboxypeptidase-like, regulatory domain"/>
    <property type="match status" value="1"/>
</dbReference>
<protein>
    <submittedName>
        <fullName evidence="3">Uncharacterized protein</fullName>
    </submittedName>
</protein>
<dbReference type="HOGENOM" id="CLU_283810_0_0_2"/>
<feature type="compositionally biased region" description="Polar residues" evidence="1">
    <location>
        <begin position="735"/>
        <end position="756"/>
    </location>
</feature>
<proteinExistence type="predicted"/>
<organism evidence="3 4">
    <name type="scientific">Haloquadratum walsbyi (strain DSM 16854 / JCM 12705 / C23)</name>
    <dbReference type="NCBI Taxonomy" id="768065"/>
    <lineage>
        <taxon>Archaea</taxon>
        <taxon>Methanobacteriati</taxon>
        <taxon>Methanobacteriota</taxon>
        <taxon>Stenosarchaea group</taxon>
        <taxon>Halobacteria</taxon>
        <taxon>Halobacteriales</taxon>
        <taxon>Haloferacaceae</taxon>
        <taxon>Haloquadratum</taxon>
    </lineage>
</organism>
<dbReference type="GeneID" id="12446222"/>
<evidence type="ECO:0000313" key="3">
    <source>
        <dbReference type="EMBL" id="CCC39493.1"/>
    </source>
</evidence>
<dbReference type="EMBL" id="FR746099">
    <property type="protein sequence ID" value="CCC39493.1"/>
    <property type="molecule type" value="Genomic_DNA"/>
</dbReference>
<feature type="region of interest" description="Disordered" evidence="1">
    <location>
        <begin position="1"/>
        <end position="46"/>
    </location>
</feature>
<feature type="transmembrane region" description="Helical" evidence="2">
    <location>
        <begin position="57"/>
        <end position="78"/>
    </location>
</feature>
<dbReference type="AlphaFoldDB" id="G0LK67"/>
<accession>G0LK67</accession>
<keyword evidence="2" id="KW-1133">Transmembrane helix</keyword>
<dbReference type="OrthoDB" id="177494at2157"/>
<gene>
    <name evidence="3" type="ordered locus">Hqrw_1549</name>
</gene>
<keyword evidence="2" id="KW-0472">Membrane</keyword>
<feature type="transmembrane region" description="Helical" evidence="2">
    <location>
        <begin position="502"/>
        <end position="520"/>
    </location>
</feature>
<evidence type="ECO:0000313" key="4">
    <source>
        <dbReference type="Proteomes" id="UP000007954"/>
    </source>
</evidence>
<feature type="transmembrane region" description="Helical" evidence="2">
    <location>
        <begin position="471"/>
        <end position="490"/>
    </location>
</feature>
<dbReference type="KEGG" id="hwc:Hqrw_1549"/>
<feature type="transmembrane region" description="Helical" evidence="2">
    <location>
        <begin position="558"/>
        <end position="583"/>
    </location>
</feature>